<dbReference type="Proteomes" id="UP000773614">
    <property type="component" value="Unassembled WGS sequence"/>
</dbReference>
<feature type="compositionally biased region" description="Low complexity" evidence="1">
    <location>
        <begin position="47"/>
        <end position="57"/>
    </location>
</feature>
<proteinExistence type="predicted"/>
<sequence length="64" mass="6586">MNNLFGPLSEEDVRKIALLIETLDRSSLDFLQVELGDARLTIGKGEPAPAASGVAAAPVPPAAA</sequence>
<protein>
    <submittedName>
        <fullName evidence="2">Uncharacterized protein</fullName>
    </submittedName>
</protein>
<dbReference type="AlphaFoldDB" id="A0A964WVT6"/>
<dbReference type="EMBL" id="SPKJ01000162">
    <property type="protein sequence ID" value="MYZ50388.1"/>
    <property type="molecule type" value="Genomic_DNA"/>
</dbReference>
<keyword evidence="3" id="KW-1185">Reference proteome</keyword>
<gene>
    <name evidence="2" type="ORF">E4O86_22035</name>
</gene>
<accession>A0A964WVT6</accession>
<comment type="caution">
    <text evidence="2">The sequence shown here is derived from an EMBL/GenBank/DDBJ whole genome shotgun (WGS) entry which is preliminary data.</text>
</comment>
<evidence type="ECO:0000313" key="3">
    <source>
        <dbReference type="Proteomes" id="UP000773614"/>
    </source>
</evidence>
<organism evidence="2 3">
    <name type="scientific">Propylenella binzhouense</name>
    <dbReference type="NCBI Taxonomy" id="2555902"/>
    <lineage>
        <taxon>Bacteria</taxon>
        <taxon>Pseudomonadati</taxon>
        <taxon>Pseudomonadota</taxon>
        <taxon>Alphaproteobacteria</taxon>
        <taxon>Hyphomicrobiales</taxon>
        <taxon>Propylenellaceae</taxon>
        <taxon>Propylenella</taxon>
    </lineage>
</organism>
<feature type="non-terminal residue" evidence="2">
    <location>
        <position position="64"/>
    </location>
</feature>
<reference evidence="2" key="1">
    <citation type="submission" date="2019-03" db="EMBL/GenBank/DDBJ databases">
        <title>Afifella sp. nov., isolated from activated sludge.</title>
        <authorList>
            <person name="Li Q."/>
            <person name="Liu Y."/>
        </authorList>
    </citation>
    <scope>NUCLEOTIDE SEQUENCE</scope>
    <source>
        <strain evidence="2">L72</strain>
    </source>
</reference>
<dbReference type="RefSeq" id="WP_205521046.1">
    <property type="nucleotide sequence ID" value="NZ_SPKJ01000162.1"/>
</dbReference>
<feature type="region of interest" description="Disordered" evidence="1">
    <location>
        <begin position="44"/>
        <end position="64"/>
    </location>
</feature>
<evidence type="ECO:0000256" key="1">
    <source>
        <dbReference type="SAM" id="MobiDB-lite"/>
    </source>
</evidence>
<name>A0A964WVT6_9HYPH</name>
<evidence type="ECO:0000313" key="2">
    <source>
        <dbReference type="EMBL" id="MYZ50388.1"/>
    </source>
</evidence>